<organism evidence="2 3">
    <name type="scientific">Striga asiatica</name>
    <name type="common">Asiatic witchweed</name>
    <name type="synonym">Buchnera asiatica</name>
    <dbReference type="NCBI Taxonomy" id="4170"/>
    <lineage>
        <taxon>Eukaryota</taxon>
        <taxon>Viridiplantae</taxon>
        <taxon>Streptophyta</taxon>
        <taxon>Embryophyta</taxon>
        <taxon>Tracheophyta</taxon>
        <taxon>Spermatophyta</taxon>
        <taxon>Magnoliopsida</taxon>
        <taxon>eudicotyledons</taxon>
        <taxon>Gunneridae</taxon>
        <taxon>Pentapetalae</taxon>
        <taxon>asterids</taxon>
        <taxon>lamiids</taxon>
        <taxon>Lamiales</taxon>
        <taxon>Orobanchaceae</taxon>
        <taxon>Buchnereae</taxon>
        <taxon>Striga</taxon>
    </lineage>
</organism>
<evidence type="ECO:0000313" key="3">
    <source>
        <dbReference type="Proteomes" id="UP000325081"/>
    </source>
</evidence>
<feature type="chain" id="PRO_5023030900" evidence="1">
    <location>
        <begin position="18"/>
        <end position="100"/>
    </location>
</feature>
<accession>A0A5A7RCY9</accession>
<sequence>MYKVILFFQMLSGSAISIVLNNIRQEGNLVPCLLRVVLSGWLLSYEQPSNGESFVTLVQRTTRGPTIRTKLEDFRDESLQTYMIAALTNKDTWTTIVDDY</sequence>
<gene>
    <name evidence="2" type="ORF">STAS_32930</name>
</gene>
<name>A0A5A7RCY9_STRAF</name>
<comment type="caution">
    <text evidence="2">The sequence shown here is derived from an EMBL/GenBank/DDBJ whole genome shotgun (WGS) entry which is preliminary data.</text>
</comment>
<keyword evidence="3" id="KW-1185">Reference proteome</keyword>
<feature type="signal peptide" evidence="1">
    <location>
        <begin position="1"/>
        <end position="17"/>
    </location>
</feature>
<protein>
    <submittedName>
        <fullName evidence="2">Chaperone protein HtpG</fullName>
    </submittedName>
</protein>
<dbReference type="EMBL" id="BKCP01011626">
    <property type="protein sequence ID" value="GER55278.1"/>
    <property type="molecule type" value="Genomic_DNA"/>
</dbReference>
<proteinExistence type="predicted"/>
<evidence type="ECO:0000256" key="1">
    <source>
        <dbReference type="SAM" id="SignalP"/>
    </source>
</evidence>
<keyword evidence="1" id="KW-0732">Signal</keyword>
<evidence type="ECO:0000313" key="2">
    <source>
        <dbReference type="EMBL" id="GER55278.1"/>
    </source>
</evidence>
<reference evidence="3" key="1">
    <citation type="journal article" date="2019" name="Curr. Biol.">
        <title>Genome Sequence of Striga asiatica Provides Insight into the Evolution of Plant Parasitism.</title>
        <authorList>
            <person name="Yoshida S."/>
            <person name="Kim S."/>
            <person name="Wafula E.K."/>
            <person name="Tanskanen J."/>
            <person name="Kim Y.M."/>
            <person name="Honaas L."/>
            <person name="Yang Z."/>
            <person name="Spallek T."/>
            <person name="Conn C.E."/>
            <person name="Ichihashi Y."/>
            <person name="Cheong K."/>
            <person name="Cui S."/>
            <person name="Der J.P."/>
            <person name="Gundlach H."/>
            <person name="Jiao Y."/>
            <person name="Hori C."/>
            <person name="Ishida J.K."/>
            <person name="Kasahara H."/>
            <person name="Kiba T."/>
            <person name="Kim M.S."/>
            <person name="Koo N."/>
            <person name="Laohavisit A."/>
            <person name="Lee Y.H."/>
            <person name="Lumba S."/>
            <person name="McCourt P."/>
            <person name="Mortimer J.C."/>
            <person name="Mutuku J.M."/>
            <person name="Nomura T."/>
            <person name="Sasaki-Sekimoto Y."/>
            <person name="Seto Y."/>
            <person name="Wang Y."/>
            <person name="Wakatake T."/>
            <person name="Sakakibara H."/>
            <person name="Demura T."/>
            <person name="Yamaguchi S."/>
            <person name="Yoneyama K."/>
            <person name="Manabe R.I."/>
            <person name="Nelson D.C."/>
            <person name="Schulman A.H."/>
            <person name="Timko M.P."/>
            <person name="dePamphilis C.W."/>
            <person name="Choi D."/>
            <person name="Shirasu K."/>
        </authorList>
    </citation>
    <scope>NUCLEOTIDE SEQUENCE [LARGE SCALE GENOMIC DNA]</scope>
    <source>
        <strain evidence="3">cv. UVA1</strain>
    </source>
</reference>
<dbReference type="Proteomes" id="UP000325081">
    <property type="component" value="Unassembled WGS sequence"/>
</dbReference>
<dbReference type="AlphaFoldDB" id="A0A5A7RCY9"/>